<keyword evidence="3" id="KW-1185">Reference proteome</keyword>
<protein>
    <submittedName>
        <fullName evidence="2">Uncharacterized protein</fullName>
    </submittedName>
</protein>
<comment type="caution">
    <text evidence="2">The sequence shown here is derived from an EMBL/GenBank/DDBJ whole genome shotgun (WGS) entry which is preliminary data.</text>
</comment>
<feature type="compositionally biased region" description="Low complexity" evidence="1">
    <location>
        <begin position="7"/>
        <end position="26"/>
    </location>
</feature>
<sequence length="160" mass="17596">MFQSFRSTSSMSSYSSSSSTSSTSSSDNHSPRYISIGFTPNGSDSLLDIFPQTSTSKASATAFPSWPQSEMLYSPPERKTSSYISDEDLFGLDDDSSELPYLSEAPAPPREAHHWANQPQPVLPQLALAPRPKVHFRKSPKKTSTRRSSKAMPAIRESSM</sequence>
<feature type="compositionally biased region" description="Low complexity" evidence="1">
    <location>
        <begin position="116"/>
        <end position="131"/>
    </location>
</feature>
<dbReference type="OrthoDB" id="5294241at2759"/>
<evidence type="ECO:0000313" key="2">
    <source>
        <dbReference type="EMBL" id="KAG8628604.1"/>
    </source>
</evidence>
<feature type="region of interest" description="Disordered" evidence="1">
    <location>
        <begin position="58"/>
        <end position="80"/>
    </location>
</feature>
<evidence type="ECO:0000313" key="3">
    <source>
        <dbReference type="Proteomes" id="UP000809789"/>
    </source>
</evidence>
<feature type="region of interest" description="Disordered" evidence="1">
    <location>
        <begin position="1"/>
        <end position="37"/>
    </location>
</feature>
<name>A0A8K0PK95_9PEZI</name>
<gene>
    <name evidence="2" type="ORF">KVT40_004477</name>
</gene>
<organism evidence="2 3">
    <name type="scientific">Elsinoe batatas</name>
    <dbReference type="NCBI Taxonomy" id="2601811"/>
    <lineage>
        <taxon>Eukaryota</taxon>
        <taxon>Fungi</taxon>
        <taxon>Dikarya</taxon>
        <taxon>Ascomycota</taxon>
        <taxon>Pezizomycotina</taxon>
        <taxon>Dothideomycetes</taxon>
        <taxon>Dothideomycetidae</taxon>
        <taxon>Myriangiales</taxon>
        <taxon>Elsinoaceae</taxon>
        <taxon>Elsinoe</taxon>
    </lineage>
</organism>
<dbReference type="AlphaFoldDB" id="A0A8K0PK95"/>
<evidence type="ECO:0000256" key="1">
    <source>
        <dbReference type="SAM" id="MobiDB-lite"/>
    </source>
</evidence>
<dbReference type="EMBL" id="JAESVG020000004">
    <property type="protein sequence ID" value="KAG8628604.1"/>
    <property type="molecule type" value="Genomic_DNA"/>
</dbReference>
<reference evidence="2" key="1">
    <citation type="submission" date="2021-07" db="EMBL/GenBank/DDBJ databases">
        <title>Elsinoe batatas strain:CRI-CJ2 Genome sequencing and assembly.</title>
        <authorList>
            <person name="Huang L."/>
        </authorList>
    </citation>
    <scope>NUCLEOTIDE SEQUENCE</scope>
    <source>
        <strain evidence="2">CRI-CJ2</strain>
    </source>
</reference>
<dbReference type="Proteomes" id="UP000809789">
    <property type="component" value="Unassembled WGS sequence"/>
</dbReference>
<feature type="region of interest" description="Disordered" evidence="1">
    <location>
        <begin position="95"/>
        <end position="160"/>
    </location>
</feature>
<accession>A0A8K0PK95</accession>
<proteinExistence type="predicted"/>
<feature type="compositionally biased region" description="Basic residues" evidence="1">
    <location>
        <begin position="132"/>
        <end position="149"/>
    </location>
</feature>